<reference evidence="4" key="1">
    <citation type="submission" date="2017-11" db="EMBL/GenBank/DDBJ databases">
        <authorList>
            <person name="Lima N.C."/>
            <person name="Parody-Merino A.M."/>
            <person name="Battley P.F."/>
            <person name="Fidler A.E."/>
            <person name="Prosdocimi F."/>
        </authorList>
    </citation>
    <scope>NUCLEOTIDE SEQUENCE [LARGE SCALE GENOMIC DNA]</scope>
</reference>
<dbReference type="InterPro" id="IPR016024">
    <property type="entry name" value="ARM-type_fold"/>
</dbReference>
<dbReference type="Pfam" id="PF10508">
    <property type="entry name" value="Proteasom_PSMB"/>
    <property type="match status" value="1"/>
</dbReference>
<keyword evidence="4" id="KW-1185">Reference proteome</keyword>
<reference evidence="4" key="2">
    <citation type="submission" date="2017-12" db="EMBL/GenBank/DDBJ databases">
        <title>Genome sequence of the Bar-tailed Godwit (Limosa lapponica baueri).</title>
        <authorList>
            <person name="Lima N.C.B."/>
            <person name="Parody-Merino A.M."/>
            <person name="Battley P.F."/>
            <person name="Fidler A.E."/>
            <person name="Prosdocimi F."/>
        </authorList>
    </citation>
    <scope>NUCLEOTIDE SEQUENCE [LARGE SCALE GENOMIC DNA]</scope>
</reference>
<dbReference type="InterPro" id="IPR019538">
    <property type="entry name" value="PSMD5"/>
</dbReference>
<dbReference type="AlphaFoldDB" id="A0A2I0TA27"/>
<evidence type="ECO:0000313" key="4">
    <source>
        <dbReference type="Proteomes" id="UP000233556"/>
    </source>
</evidence>
<accession>A0A2I0TA27</accession>
<dbReference type="EMBL" id="KZ514250">
    <property type="protein sequence ID" value="PKU30648.1"/>
    <property type="molecule type" value="Genomic_DNA"/>
</dbReference>
<protein>
    <recommendedName>
        <fullName evidence="2">26S proteasome non-ATPase regulatory subunit 5</fullName>
    </recommendedName>
</protein>
<dbReference type="GO" id="GO:0005829">
    <property type="term" value="C:cytosol"/>
    <property type="evidence" value="ECO:0007669"/>
    <property type="project" value="TreeGrafter"/>
</dbReference>
<sequence length="186" mass="20575">MVTSLAHTPHGRQYLAQQGVIDKISNIIVGAESDPFSGFYLPGFVKFFGNLAIVDSPQQICERYPVFMEKVFEMAESHDPTMIGVAVDTLGILGSNVEGKQAIANQPWAQKLMLDTPGFVEYVVDRSVEPDKASKDAKYELVKALVNSKTIAEIFGNQYYLRLRAYLREGPYYVKAVSTTAVEGAE</sequence>
<evidence type="ECO:0000256" key="1">
    <source>
        <dbReference type="ARBA" id="ARBA00006823"/>
    </source>
</evidence>
<dbReference type="SUPFAM" id="SSF48371">
    <property type="entry name" value="ARM repeat"/>
    <property type="match status" value="1"/>
</dbReference>
<organism evidence="3 4">
    <name type="scientific">Limosa lapponica baueri</name>
    <dbReference type="NCBI Taxonomy" id="1758121"/>
    <lineage>
        <taxon>Eukaryota</taxon>
        <taxon>Metazoa</taxon>
        <taxon>Chordata</taxon>
        <taxon>Craniata</taxon>
        <taxon>Vertebrata</taxon>
        <taxon>Euteleostomi</taxon>
        <taxon>Archelosauria</taxon>
        <taxon>Archosauria</taxon>
        <taxon>Dinosauria</taxon>
        <taxon>Saurischia</taxon>
        <taxon>Theropoda</taxon>
        <taxon>Coelurosauria</taxon>
        <taxon>Aves</taxon>
        <taxon>Neognathae</taxon>
        <taxon>Neoaves</taxon>
        <taxon>Charadriiformes</taxon>
        <taxon>Scolopacidae</taxon>
        <taxon>Limosa</taxon>
    </lineage>
</organism>
<evidence type="ECO:0000313" key="3">
    <source>
        <dbReference type="EMBL" id="PKU30648.1"/>
    </source>
</evidence>
<gene>
    <name evidence="3" type="ORF">llap_19047</name>
</gene>
<evidence type="ECO:0000256" key="2">
    <source>
        <dbReference type="ARBA" id="ARBA00014933"/>
    </source>
</evidence>
<dbReference type="GO" id="GO:0043248">
    <property type="term" value="P:proteasome assembly"/>
    <property type="evidence" value="ECO:0007669"/>
    <property type="project" value="InterPro"/>
</dbReference>
<dbReference type="OrthoDB" id="10250600at2759"/>
<comment type="similarity">
    <text evidence="1">Belongs to the proteasome subunit S5B/HSM3 family.</text>
</comment>
<dbReference type="PANTHER" id="PTHR13554:SF10">
    <property type="entry name" value="26S PROTEASOME NON-ATPASE REGULATORY SUBUNIT 5"/>
    <property type="match status" value="1"/>
</dbReference>
<dbReference type="Proteomes" id="UP000233556">
    <property type="component" value="Unassembled WGS sequence"/>
</dbReference>
<dbReference type="PANTHER" id="PTHR13554">
    <property type="entry name" value="26S PROTEASOME NON-ATPASE REGULATORY SUBUNIT 5-RELATED"/>
    <property type="match status" value="1"/>
</dbReference>
<proteinExistence type="inferred from homology"/>
<name>A0A2I0TA27_LIMLA</name>